<feature type="region of interest" description="Disordered" evidence="1">
    <location>
        <begin position="611"/>
        <end position="666"/>
    </location>
</feature>
<feature type="compositionally biased region" description="Low complexity" evidence="1">
    <location>
        <begin position="618"/>
        <end position="631"/>
    </location>
</feature>
<feature type="compositionally biased region" description="Polar residues" evidence="1">
    <location>
        <begin position="223"/>
        <end position="234"/>
    </location>
</feature>
<feature type="region of interest" description="Disordered" evidence="1">
    <location>
        <begin position="555"/>
        <end position="580"/>
    </location>
</feature>
<dbReference type="OrthoDB" id="6598508at2759"/>
<feature type="compositionally biased region" description="Polar residues" evidence="1">
    <location>
        <begin position="566"/>
        <end position="576"/>
    </location>
</feature>
<gene>
    <name evidence="2" type="ORF">TSAR_012969</name>
</gene>
<feature type="region of interest" description="Disordered" evidence="1">
    <location>
        <begin position="704"/>
        <end position="771"/>
    </location>
</feature>
<feature type="compositionally biased region" description="Polar residues" evidence="1">
    <location>
        <begin position="1"/>
        <end position="18"/>
    </location>
</feature>
<protein>
    <submittedName>
        <fullName evidence="2">Uncharacterized protein</fullName>
    </submittedName>
</protein>
<feature type="region of interest" description="Disordered" evidence="1">
    <location>
        <begin position="206"/>
        <end position="239"/>
    </location>
</feature>
<proteinExistence type="predicted"/>
<comment type="caution">
    <text evidence="2">The sequence shown here is derived from an EMBL/GenBank/DDBJ whole genome shotgun (WGS) entry which is preliminary data.</text>
</comment>
<feature type="compositionally biased region" description="Low complexity" evidence="1">
    <location>
        <begin position="704"/>
        <end position="719"/>
    </location>
</feature>
<sequence>MLASVLQSSHEDNNSSSDTQDEILRSARANVGLIADGIWAPSGQDETYRKLNRALWIRSNQIAARYAELDSEQQQRRETRSRVRDVIPDSRLAIYGDFEYENEPPQEDLKEEKRRRDESPEMTNGESKGREKESWMLDEVEEFVAWAEEASKRSRRRCRSLSKPSGALKSSRKAEERRAKEKSTTQNISEPVQLAKLISKEEAARTPLQQQQLRAAKFRPSPSGETSNSYSDESTAPPRFSVTNVSEAQLEGRIFNEAVRSLWRTSSAALNSSPSTRTLRQCQRELGMLRPQVTTTTTTTTTATARRLSEVQLTHSSFQNERLRLPSSRCQYSYMHRTLNIVQQQRVNSPVTAPLPPLCVDVPEFFPKGPNTWPCLEDQQQQAKPIHFYAVPTMASESTAYQDEMFPYKGHVAGRKAVALYQNQVVPMVPTPLVSALVWPPNWAQQRLLAPGPIHIQQLPAAASLPPNCSMMPPTPAPQAQPAAPAVVCPTVVHRAIKIHESTISQPSPIPVYQRPHQQQQSGKSGQEYSQRKKSQGVDFSNLILLTKSAMKVRRNQGKAAKKAFSETTGKGQSSAKAEGYSTRWLDKGCQPKRERELVTVSTVPRLPITRSEDLACSTNSGSGSRRTSQSADDELTEASRKRLYRDVLESSTASPPSRDDDEDDVRFEKRYDELERQAMEQYRTSEECLAQRYQELEQQALEQYRNAESSESLEQESLLHARSTAGNSNDEETRDHGSSSGFGKYSRSSKKTSEVADDGNGKVLAKPSPLSTLKRRLIPMSPLDRKKSGTDLMKNASLDPMKAVQKLDKHVAAYYRNTKVIPTGSGDDRINNTGGLFGYLTFGASPRRWGQDCGKF</sequence>
<feature type="compositionally biased region" description="Basic and acidic residues" evidence="1">
    <location>
        <begin position="638"/>
        <end position="649"/>
    </location>
</feature>
<feature type="region of interest" description="Disordered" evidence="1">
    <location>
        <begin position="154"/>
        <end position="191"/>
    </location>
</feature>
<feature type="compositionally biased region" description="Basic and acidic residues" evidence="1">
    <location>
        <begin position="107"/>
        <end position="119"/>
    </location>
</feature>
<feature type="compositionally biased region" description="Basic and acidic residues" evidence="1">
    <location>
        <begin position="172"/>
        <end position="183"/>
    </location>
</feature>
<reference evidence="2 3" key="1">
    <citation type="journal article" date="2017" name="Curr. Biol.">
        <title>The Evolution of Venom by Co-option of Single-Copy Genes.</title>
        <authorList>
            <person name="Martinson E.O."/>
            <person name="Mrinalini"/>
            <person name="Kelkar Y.D."/>
            <person name="Chang C.H."/>
            <person name="Werren J.H."/>
        </authorList>
    </citation>
    <scope>NUCLEOTIDE SEQUENCE [LARGE SCALE GENOMIC DNA]</scope>
    <source>
        <strain evidence="2 3">Alberta</strain>
        <tissue evidence="2">Whole body</tissue>
    </source>
</reference>
<feature type="compositionally biased region" description="Polar residues" evidence="1">
    <location>
        <begin position="516"/>
        <end position="529"/>
    </location>
</feature>
<dbReference type="AlphaFoldDB" id="A0A232EPC2"/>
<feature type="region of interest" description="Disordered" evidence="1">
    <location>
        <begin position="504"/>
        <end position="535"/>
    </location>
</feature>
<organism evidence="2 3">
    <name type="scientific">Trichomalopsis sarcophagae</name>
    <dbReference type="NCBI Taxonomy" id="543379"/>
    <lineage>
        <taxon>Eukaryota</taxon>
        <taxon>Metazoa</taxon>
        <taxon>Ecdysozoa</taxon>
        <taxon>Arthropoda</taxon>
        <taxon>Hexapoda</taxon>
        <taxon>Insecta</taxon>
        <taxon>Pterygota</taxon>
        <taxon>Neoptera</taxon>
        <taxon>Endopterygota</taxon>
        <taxon>Hymenoptera</taxon>
        <taxon>Apocrita</taxon>
        <taxon>Proctotrupomorpha</taxon>
        <taxon>Chalcidoidea</taxon>
        <taxon>Pteromalidae</taxon>
        <taxon>Pteromalinae</taxon>
        <taxon>Trichomalopsis</taxon>
    </lineage>
</organism>
<name>A0A232EPC2_9HYME</name>
<keyword evidence="3" id="KW-1185">Reference proteome</keyword>
<accession>A0A232EPC2</accession>
<evidence type="ECO:0000313" key="2">
    <source>
        <dbReference type="EMBL" id="OXU20191.1"/>
    </source>
</evidence>
<dbReference type="EMBL" id="NNAY01002978">
    <property type="protein sequence ID" value="OXU20191.1"/>
    <property type="molecule type" value="Genomic_DNA"/>
</dbReference>
<evidence type="ECO:0000256" key="1">
    <source>
        <dbReference type="SAM" id="MobiDB-lite"/>
    </source>
</evidence>
<evidence type="ECO:0000313" key="3">
    <source>
        <dbReference type="Proteomes" id="UP000215335"/>
    </source>
</evidence>
<feature type="region of interest" description="Disordered" evidence="1">
    <location>
        <begin position="95"/>
        <end position="134"/>
    </location>
</feature>
<dbReference type="Proteomes" id="UP000215335">
    <property type="component" value="Unassembled WGS sequence"/>
</dbReference>
<feature type="region of interest" description="Disordered" evidence="1">
    <location>
        <begin position="1"/>
        <end position="20"/>
    </location>
</feature>